<evidence type="ECO:0000313" key="1">
    <source>
        <dbReference type="EMBL" id="QZH66743.1"/>
    </source>
</evidence>
<accession>A0ACD1FI28</accession>
<dbReference type="Proteomes" id="UP000825598">
    <property type="component" value="Chromosome"/>
</dbReference>
<reference evidence="1" key="1">
    <citation type="submission" date="2021-07" db="EMBL/GenBank/DDBJ databases">
        <title>Complete Genome Sequences of Mycobacterium farcinogenes Isolated from Clinical Specimens from Patients in Thailand.</title>
        <authorList>
            <person name="Sodsai P."/>
        </authorList>
    </citation>
    <scope>NUCLEOTIDE SEQUENCE</scope>
    <source>
        <strain evidence="1">BKK/CU-MFGFA-001</strain>
    </source>
</reference>
<gene>
    <name evidence="1" type="ORF">K6L26_03360</name>
</gene>
<keyword evidence="2" id="KW-1185">Reference proteome</keyword>
<organism evidence="1 2">
    <name type="scientific">Mycolicibacterium farcinogenes</name>
    <name type="common">Mycobacterium farcinogenes</name>
    <dbReference type="NCBI Taxonomy" id="1802"/>
    <lineage>
        <taxon>Bacteria</taxon>
        <taxon>Bacillati</taxon>
        <taxon>Actinomycetota</taxon>
        <taxon>Actinomycetes</taxon>
        <taxon>Mycobacteriales</taxon>
        <taxon>Mycobacteriaceae</taxon>
        <taxon>Mycolicibacterium</taxon>
    </lineage>
</organism>
<proteinExistence type="predicted"/>
<sequence>MTITVLTQPNCAACRWVTKSLDAEGLPYELRDVRQDPSAEDLLVGIYQRLRPGMHPATPVTILEDHGIVFGPDIRSRLRELRQESAA</sequence>
<name>A0ACD1FI28_MYCFR</name>
<evidence type="ECO:0000313" key="2">
    <source>
        <dbReference type="Proteomes" id="UP000825598"/>
    </source>
</evidence>
<protein>
    <submittedName>
        <fullName evidence="1">Glutaredoxin family protein</fullName>
    </submittedName>
</protein>
<dbReference type="EMBL" id="CP081673">
    <property type="protein sequence ID" value="QZH66743.1"/>
    <property type="molecule type" value="Genomic_DNA"/>
</dbReference>